<dbReference type="Proteomes" id="UP000549394">
    <property type="component" value="Unassembled WGS sequence"/>
</dbReference>
<sequence>MYAFFLVISCLTTITQGCSLSVSADWLVNKTWCGNLINGFRTRKLELKFSSSHLDERHFGDFSAWSNKYKCKKIISADDQSVTLQLVKKSNQKEYCYNYYKLSSVAMRRSSGRDCNKLTKENMLFIDKIGIESSQRKPCSDIAEGGFKARLRHLDSSKQCMKEDIASSINSECYTHAGLYIVPYELTCLPSYYFFSSMRFFCRISWMEKGYMFTVAELAGYTDNKYWLIRTDPNPLYKEFGYTHSLIISRHFEETLEKKPKSMDAIEFSMQRDSYVINNYDLCMDTFRVCQTDDLICAKRKTKCPSKCGICERLNPRLDFFHSSLIGNWTVNNYSVSINESSIITDTGDKFDCVQFRHSSIKSGSDPNTKQYFVVNLKKNGCGPKYTCITFRKNSDETLLMKMGEPRDISLLYKDGNSSASCSENDCGLYCRSRKFDKGILRRGSLQPFFKNVSSIERVNCKFPKHIRRAKEWVVEKYSSNKAETCPIRVVFKKQRVLLNTDRNCTFKVSTYYNCYGSFIMDNNSDSMQLISAKREKQVNMRSFCVPKMNKDSDHYKFYLTKDLDCSKVLSNKLFSFRYKYNRITTSTVSTTSFVMTSPPEDNKLNTSVTEFDTDTKNSTFVIMKVAENRSFLALTSIFGAFFQFFFTCQCFK</sequence>
<comment type="caution">
    <text evidence="2">The sequence shown here is derived from an EMBL/GenBank/DDBJ whole genome shotgun (WGS) entry which is preliminary data.</text>
</comment>
<keyword evidence="3" id="KW-1185">Reference proteome</keyword>
<dbReference type="EMBL" id="CAJFCJ010000002">
    <property type="protein sequence ID" value="CAD5112222.1"/>
    <property type="molecule type" value="Genomic_DNA"/>
</dbReference>
<evidence type="ECO:0000313" key="2">
    <source>
        <dbReference type="EMBL" id="CAD5112222.1"/>
    </source>
</evidence>
<feature type="chain" id="PRO_5029806209" evidence="1">
    <location>
        <begin position="18"/>
        <end position="653"/>
    </location>
</feature>
<organism evidence="2 3">
    <name type="scientific">Dimorphilus gyrociliatus</name>
    <dbReference type="NCBI Taxonomy" id="2664684"/>
    <lineage>
        <taxon>Eukaryota</taxon>
        <taxon>Metazoa</taxon>
        <taxon>Spiralia</taxon>
        <taxon>Lophotrochozoa</taxon>
        <taxon>Annelida</taxon>
        <taxon>Polychaeta</taxon>
        <taxon>Polychaeta incertae sedis</taxon>
        <taxon>Dinophilidae</taxon>
        <taxon>Dimorphilus</taxon>
    </lineage>
</organism>
<dbReference type="AlphaFoldDB" id="A0A7I8VCF8"/>
<feature type="signal peptide" evidence="1">
    <location>
        <begin position="1"/>
        <end position="17"/>
    </location>
</feature>
<protein>
    <submittedName>
        <fullName evidence="2">Uncharacterized protein</fullName>
    </submittedName>
</protein>
<keyword evidence="1" id="KW-0732">Signal</keyword>
<gene>
    <name evidence="2" type="ORF">DGYR_LOCUS1408</name>
</gene>
<evidence type="ECO:0000256" key="1">
    <source>
        <dbReference type="SAM" id="SignalP"/>
    </source>
</evidence>
<name>A0A7I8VCF8_9ANNE</name>
<proteinExistence type="predicted"/>
<evidence type="ECO:0000313" key="3">
    <source>
        <dbReference type="Proteomes" id="UP000549394"/>
    </source>
</evidence>
<accession>A0A7I8VCF8</accession>
<reference evidence="2 3" key="1">
    <citation type="submission" date="2020-08" db="EMBL/GenBank/DDBJ databases">
        <authorList>
            <person name="Hejnol A."/>
        </authorList>
    </citation>
    <scope>NUCLEOTIDE SEQUENCE [LARGE SCALE GENOMIC DNA]</scope>
</reference>